<sequence>MALATAAVQLPPMAWNCHMHSFDPAVHPFKPTRHYTPEPAPITAFLNNTVAQNAILVQATIEDGHAGLLDGLDQARVLAPDRTVLGIFCGALHRRSPGNLPAMRPIIEAFADAAPDALLWGSDWPHVNSSAVGLTPSPPLRGVDTQAELGLLREWLTDEQWERMLVVNPARAFGVDGK</sequence>
<feature type="domain" description="Amidohydrolase-related" evidence="1">
    <location>
        <begin position="88"/>
        <end position="174"/>
    </location>
</feature>
<reference evidence="3" key="5">
    <citation type="submission" date="2015-06" db="UniProtKB">
        <authorList>
            <consortium name="EnsemblFungi"/>
        </authorList>
    </citation>
    <scope>IDENTIFICATION</scope>
    <source>
        <strain evidence="3">ATCC 64411</strain>
    </source>
</reference>
<reference evidence="3" key="4">
    <citation type="journal article" date="2015" name="G3 (Bethesda)">
        <title>Genome sequences of three phytopathogenic species of the Magnaporthaceae family of fungi.</title>
        <authorList>
            <person name="Okagaki L.H."/>
            <person name="Nunes C.C."/>
            <person name="Sailsbery J."/>
            <person name="Clay B."/>
            <person name="Brown D."/>
            <person name="John T."/>
            <person name="Oh Y."/>
            <person name="Young N."/>
            <person name="Fitzgerald M."/>
            <person name="Haas B.J."/>
            <person name="Zeng Q."/>
            <person name="Young S."/>
            <person name="Adiconis X."/>
            <person name="Fan L."/>
            <person name="Levin J.Z."/>
            <person name="Mitchell T.K."/>
            <person name="Okubara P.A."/>
            <person name="Farman M.L."/>
            <person name="Kohn L.M."/>
            <person name="Birren B."/>
            <person name="Ma L.-J."/>
            <person name="Dean R.A."/>
        </authorList>
    </citation>
    <scope>NUCLEOTIDE SEQUENCE</scope>
    <source>
        <strain evidence="3">ATCC 64411 / 73-15</strain>
    </source>
</reference>
<dbReference type="PANTHER" id="PTHR35563:SF2">
    <property type="entry name" value="BARREL METAL-DEPENDENT HYDROLASE, PUTATIVE (AFU_ORTHOLOGUE AFUA_1G16240)-RELATED"/>
    <property type="match status" value="1"/>
</dbReference>
<dbReference type="Gene3D" id="3.20.20.140">
    <property type="entry name" value="Metal-dependent hydrolases"/>
    <property type="match status" value="2"/>
</dbReference>
<reference evidence="4" key="2">
    <citation type="submission" date="2010-05" db="EMBL/GenBank/DDBJ databases">
        <title>The genome sequence of Magnaporthe poae strain ATCC 64411.</title>
        <authorList>
            <person name="Ma L.-J."/>
            <person name="Dead R."/>
            <person name="Young S."/>
            <person name="Zeng Q."/>
            <person name="Koehrsen M."/>
            <person name="Alvarado L."/>
            <person name="Berlin A."/>
            <person name="Chapman S.B."/>
            <person name="Chen Z."/>
            <person name="Freedman E."/>
            <person name="Gellesch M."/>
            <person name="Goldberg J."/>
            <person name="Griggs A."/>
            <person name="Gujja S."/>
            <person name="Heilman E.R."/>
            <person name="Heiman D."/>
            <person name="Hepburn T."/>
            <person name="Howarth C."/>
            <person name="Jen D."/>
            <person name="Larson L."/>
            <person name="Mehta T."/>
            <person name="Neiman D."/>
            <person name="Pearson M."/>
            <person name="Roberts A."/>
            <person name="Saif S."/>
            <person name="Shea T."/>
            <person name="Shenoy N."/>
            <person name="Sisk P."/>
            <person name="Stolte C."/>
            <person name="Sykes S."/>
            <person name="Walk T."/>
            <person name="White J."/>
            <person name="Yandava C."/>
            <person name="Haas B."/>
            <person name="Nusbaum C."/>
            <person name="Birren B."/>
        </authorList>
    </citation>
    <scope>NUCLEOTIDE SEQUENCE [LARGE SCALE GENOMIC DNA]</scope>
    <source>
        <strain evidence="4">ATCC 64411 / 73-15</strain>
    </source>
</reference>
<reference evidence="2" key="1">
    <citation type="submission" date="2010-05" db="EMBL/GenBank/DDBJ databases">
        <title>The Genome Sequence of Magnaporthe poae strain ATCC 64411.</title>
        <authorList>
            <consortium name="The Broad Institute Genome Sequencing Platform"/>
            <consortium name="Broad Institute Genome Sequencing Center for Infectious Disease"/>
            <person name="Ma L.-J."/>
            <person name="Dead R."/>
            <person name="Young S."/>
            <person name="Zeng Q."/>
            <person name="Koehrsen M."/>
            <person name="Alvarado L."/>
            <person name="Berlin A."/>
            <person name="Chapman S.B."/>
            <person name="Chen Z."/>
            <person name="Freedman E."/>
            <person name="Gellesch M."/>
            <person name="Goldberg J."/>
            <person name="Griggs A."/>
            <person name="Gujja S."/>
            <person name="Heilman E.R."/>
            <person name="Heiman D."/>
            <person name="Hepburn T."/>
            <person name="Howarth C."/>
            <person name="Jen D."/>
            <person name="Larson L."/>
            <person name="Mehta T."/>
            <person name="Neiman D."/>
            <person name="Pearson M."/>
            <person name="Roberts A."/>
            <person name="Saif S."/>
            <person name="Shea T."/>
            <person name="Shenoy N."/>
            <person name="Sisk P."/>
            <person name="Stolte C."/>
            <person name="Sykes S."/>
            <person name="Walk T."/>
            <person name="White J."/>
            <person name="Yandava C."/>
            <person name="Haas B."/>
            <person name="Nusbaum C."/>
            <person name="Birren B."/>
        </authorList>
    </citation>
    <scope>NUCLEOTIDE SEQUENCE</scope>
    <source>
        <strain evidence="2">ATCC 64411</strain>
    </source>
</reference>
<dbReference type="GO" id="GO:0016787">
    <property type="term" value="F:hydrolase activity"/>
    <property type="evidence" value="ECO:0007669"/>
    <property type="project" value="InterPro"/>
</dbReference>
<dbReference type="Pfam" id="PF04909">
    <property type="entry name" value="Amidohydro_2"/>
    <property type="match status" value="1"/>
</dbReference>
<dbReference type="EMBL" id="ADBL01002166">
    <property type="status" value="NOT_ANNOTATED_CDS"/>
    <property type="molecule type" value="Genomic_DNA"/>
</dbReference>
<dbReference type="OrthoDB" id="2135488at2759"/>
<dbReference type="InterPro" id="IPR006680">
    <property type="entry name" value="Amidohydro-rel"/>
</dbReference>
<dbReference type="InterPro" id="IPR052358">
    <property type="entry name" value="Aro_Compnd_Degr_Hydrolases"/>
</dbReference>
<keyword evidence="4" id="KW-1185">Reference proteome</keyword>
<evidence type="ECO:0000313" key="3">
    <source>
        <dbReference type="EnsemblFungi" id="MAPG_08880T0"/>
    </source>
</evidence>
<proteinExistence type="predicted"/>
<protein>
    <recommendedName>
        <fullName evidence="1">Amidohydrolase-related domain-containing protein</fullName>
    </recommendedName>
</protein>
<name>A0A0C4E8H3_MAGP6</name>
<dbReference type="AlphaFoldDB" id="A0A0C4E8H3"/>
<dbReference type="EnsemblFungi" id="MAPG_08880T0">
    <property type="protein sequence ID" value="MAPG_08880T0"/>
    <property type="gene ID" value="MAPG_08880"/>
</dbReference>
<dbReference type="Proteomes" id="UP000011715">
    <property type="component" value="Unassembled WGS sequence"/>
</dbReference>
<reference evidence="2" key="3">
    <citation type="submission" date="2011-03" db="EMBL/GenBank/DDBJ databases">
        <title>Annotation of Magnaporthe poae ATCC 64411.</title>
        <authorList>
            <person name="Ma L.-J."/>
            <person name="Dead R."/>
            <person name="Young S.K."/>
            <person name="Zeng Q."/>
            <person name="Gargeya S."/>
            <person name="Fitzgerald M."/>
            <person name="Haas B."/>
            <person name="Abouelleil A."/>
            <person name="Alvarado L."/>
            <person name="Arachchi H.M."/>
            <person name="Berlin A."/>
            <person name="Brown A."/>
            <person name="Chapman S.B."/>
            <person name="Chen Z."/>
            <person name="Dunbar C."/>
            <person name="Freedman E."/>
            <person name="Gearin G."/>
            <person name="Gellesch M."/>
            <person name="Goldberg J."/>
            <person name="Griggs A."/>
            <person name="Gujja S."/>
            <person name="Heiman D."/>
            <person name="Howarth C."/>
            <person name="Larson L."/>
            <person name="Lui A."/>
            <person name="MacDonald P.J.P."/>
            <person name="Mehta T."/>
            <person name="Montmayeur A."/>
            <person name="Murphy C."/>
            <person name="Neiman D."/>
            <person name="Pearson M."/>
            <person name="Priest M."/>
            <person name="Roberts A."/>
            <person name="Saif S."/>
            <person name="Shea T."/>
            <person name="Shenoy N."/>
            <person name="Sisk P."/>
            <person name="Stolte C."/>
            <person name="Sykes S."/>
            <person name="Yandava C."/>
            <person name="Wortman J."/>
            <person name="Nusbaum C."/>
            <person name="Birren B."/>
        </authorList>
    </citation>
    <scope>NUCLEOTIDE SEQUENCE</scope>
    <source>
        <strain evidence="2">ATCC 64411</strain>
    </source>
</reference>
<evidence type="ECO:0000313" key="4">
    <source>
        <dbReference type="Proteomes" id="UP000011715"/>
    </source>
</evidence>
<dbReference type="InterPro" id="IPR032466">
    <property type="entry name" value="Metal_Hydrolase"/>
</dbReference>
<organism evidence="3 4">
    <name type="scientific">Magnaporthiopsis poae (strain ATCC 64411 / 73-15)</name>
    <name type="common">Kentucky bluegrass fungus</name>
    <name type="synonym">Magnaporthe poae</name>
    <dbReference type="NCBI Taxonomy" id="644358"/>
    <lineage>
        <taxon>Eukaryota</taxon>
        <taxon>Fungi</taxon>
        <taxon>Dikarya</taxon>
        <taxon>Ascomycota</taxon>
        <taxon>Pezizomycotina</taxon>
        <taxon>Sordariomycetes</taxon>
        <taxon>Sordariomycetidae</taxon>
        <taxon>Magnaporthales</taxon>
        <taxon>Magnaporthaceae</taxon>
        <taxon>Magnaporthiopsis</taxon>
    </lineage>
</organism>
<dbReference type="EMBL" id="GL876973">
    <property type="protein sequence ID" value="KLU89911.1"/>
    <property type="molecule type" value="Genomic_DNA"/>
</dbReference>
<gene>
    <name evidence="2" type="ORF">MAPG_08880</name>
</gene>
<dbReference type="SUPFAM" id="SSF51556">
    <property type="entry name" value="Metallo-dependent hydrolases"/>
    <property type="match status" value="1"/>
</dbReference>
<dbReference type="VEuPathDB" id="FungiDB:MAPG_08880"/>
<evidence type="ECO:0000259" key="1">
    <source>
        <dbReference type="Pfam" id="PF04909"/>
    </source>
</evidence>
<evidence type="ECO:0000313" key="2">
    <source>
        <dbReference type="EMBL" id="KLU89911.1"/>
    </source>
</evidence>
<dbReference type="PANTHER" id="PTHR35563">
    <property type="entry name" value="BARREL METAL-DEPENDENT HYDROLASE, PUTATIVE (AFU_ORTHOLOGUE AFUA_1G16240)-RELATED"/>
    <property type="match status" value="1"/>
</dbReference>
<accession>A0A0C4E8H3</accession>
<dbReference type="eggNOG" id="ENOG502S0B3">
    <property type="taxonomic scope" value="Eukaryota"/>
</dbReference>